<evidence type="ECO:0000313" key="3">
    <source>
        <dbReference type="Proteomes" id="UP000028623"/>
    </source>
</evidence>
<dbReference type="RefSeq" id="WP_034974566.1">
    <property type="nucleotide sequence ID" value="NZ_FOFI01000004.1"/>
</dbReference>
<evidence type="ECO:0000256" key="1">
    <source>
        <dbReference type="SAM" id="Phobius"/>
    </source>
</evidence>
<evidence type="ECO:0000313" key="2">
    <source>
        <dbReference type="EMBL" id="KFC22599.1"/>
    </source>
</evidence>
<dbReference type="EMBL" id="JPLY01000002">
    <property type="protein sequence ID" value="KFC22599.1"/>
    <property type="molecule type" value="Genomic_DNA"/>
</dbReference>
<feature type="transmembrane region" description="Helical" evidence="1">
    <location>
        <begin position="47"/>
        <end position="67"/>
    </location>
</feature>
<dbReference type="eggNOG" id="ENOG50347P3">
    <property type="taxonomic scope" value="Bacteria"/>
</dbReference>
<comment type="caution">
    <text evidence="2">The sequence shown here is derived from an EMBL/GenBank/DDBJ whole genome shotgun (WGS) entry which is preliminary data.</text>
</comment>
<reference evidence="2 3" key="1">
    <citation type="submission" date="2014-07" db="EMBL/GenBank/DDBJ databases">
        <title>Epilithonimonas lactis LMG 22401 Genome.</title>
        <authorList>
            <person name="Pipes S.E."/>
            <person name="Stropko S.J."/>
        </authorList>
    </citation>
    <scope>NUCLEOTIDE SEQUENCE [LARGE SCALE GENOMIC DNA]</scope>
    <source>
        <strain evidence="2 3">LMG 24401</strain>
    </source>
</reference>
<organism evidence="2 3">
    <name type="scientific">Epilithonimonas lactis</name>
    <dbReference type="NCBI Taxonomy" id="421072"/>
    <lineage>
        <taxon>Bacteria</taxon>
        <taxon>Pseudomonadati</taxon>
        <taxon>Bacteroidota</taxon>
        <taxon>Flavobacteriia</taxon>
        <taxon>Flavobacteriales</taxon>
        <taxon>Weeksellaceae</taxon>
        <taxon>Chryseobacterium group</taxon>
        <taxon>Epilithonimonas</taxon>
    </lineage>
</organism>
<feature type="transmembrane region" description="Helical" evidence="1">
    <location>
        <begin position="12"/>
        <end position="31"/>
    </location>
</feature>
<sequence length="84" mass="9747">MKKYQETIYKVILFFSVLVNLFLIGLLFFVLKDSFSGAGDYFLEGKSFWYFVGIIAVYSIANFILLIQNFKKNSDIQPQISDVE</sequence>
<protein>
    <submittedName>
        <fullName evidence="2">Uncharacterized protein</fullName>
    </submittedName>
</protein>
<keyword evidence="1" id="KW-0812">Transmembrane</keyword>
<dbReference type="AlphaFoldDB" id="A0A085BJF4"/>
<accession>A0A085BJF4</accession>
<keyword evidence="1" id="KW-0472">Membrane</keyword>
<gene>
    <name evidence="2" type="ORF">IO89_05970</name>
</gene>
<proteinExistence type="predicted"/>
<keyword evidence="1" id="KW-1133">Transmembrane helix</keyword>
<dbReference type="STRING" id="421072.SAMN04488097_3109"/>
<name>A0A085BJF4_9FLAO</name>
<dbReference type="Proteomes" id="UP000028623">
    <property type="component" value="Unassembled WGS sequence"/>
</dbReference>
<dbReference type="OrthoDB" id="1263634at2"/>
<keyword evidence="3" id="KW-1185">Reference proteome</keyword>